<organism evidence="5">
    <name type="scientific">Laccaria bicolor (strain S238N-H82 / ATCC MYA-4686)</name>
    <name type="common">Bicoloured deceiver</name>
    <name type="synonym">Laccaria laccata var. bicolor</name>
    <dbReference type="NCBI Taxonomy" id="486041"/>
    <lineage>
        <taxon>Eukaryota</taxon>
        <taxon>Fungi</taxon>
        <taxon>Dikarya</taxon>
        <taxon>Basidiomycota</taxon>
        <taxon>Agaricomycotina</taxon>
        <taxon>Agaricomycetes</taxon>
        <taxon>Agaricomycetidae</taxon>
        <taxon>Agaricales</taxon>
        <taxon>Agaricineae</taxon>
        <taxon>Hydnangiaceae</taxon>
        <taxon>Laccaria</taxon>
    </lineage>
</organism>
<protein>
    <submittedName>
        <fullName evidence="4">Predicted protein</fullName>
    </submittedName>
</protein>
<reference evidence="4 5" key="1">
    <citation type="journal article" date="2008" name="Nature">
        <title>The genome of Laccaria bicolor provides insights into mycorrhizal symbiosis.</title>
        <authorList>
            <person name="Martin F."/>
            <person name="Aerts A."/>
            <person name="Ahren D."/>
            <person name="Brun A."/>
            <person name="Danchin E.G.J."/>
            <person name="Duchaussoy F."/>
            <person name="Gibon J."/>
            <person name="Kohler A."/>
            <person name="Lindquist E."/>
            <person name="Pereda V."/>
            <person name="Salamov A."/>
            <person name="Shapiro H.J."/>
            <person name="Wuyts J."/>
            <person name="Blaudez D."/>
            <person name="Buee M."/>
            <person name="Brokstein P."/>
            <person name="Canbaeck B."/>
            <person name="Cohen D."/>
            <person name="Courty P.E."/>
            <person name="Coutinho P.M."/>
            <person name="Delaruelle C."/>
            <person name="Detter J.C."/>
            <person name="Deveau A."/>
            <person name="DiFazio S."/>
            <person name="Duplessis S."/>
            <person name="Fraissinet-Tachet L."/>
            <person name="Lucic E."/>
            <person name="Frey-Klett P."/>
            <person name="Fourrey C."/>
            <person name="Feussner I."/>
            <person name="Gay G."/>
            <person name="Grimwood J."/>
            <person name="Hoegger P.J."/>
            <person name="Jain P."/>
            <person name="Kilaru S."/>
            <person name="Labbe J."/>
            <person name="Lin Y.C."/>
            <person name="Legue V."/>
            <person name="Le Tacon F."/>
            <person name="Marmeisse R."/>
            <person name="Melayah D."/>
            <person name="Montanini B."/>
            <person name="Muratet M."/>
            <person name="Nehls U."/>
            <person name="Niculita-Hirzel H."/>
            <person name="Oudot-Le Secq M.P."/>
            <person name="Peter M."/>
            <person name="Quesneville H."/>
            <person name="Rajashekar B."/>
            <person name="Reich M."/>
            <person name="Rouhier N."/>
            <person name="Schmutz J."/>
            <person name="Yin T."/>
            <person name="Chalot M."/>
            <person name="Henrissat B."/>
            <person name="Kuees U."/>
            <person name="Lucas S."/>
            <person name="Van de Peer Y."/>
            <person name="Podila G.K."/>
            <person name="Polle A."/>
            <person name="Pukkila P.J."/>
            <person name="Richardson P.M."/>
            <person name="Rouze P."/>
            <person name="Sanders I.R."/>
            <person name="Stajich J.E."/>
            <person name="Tunlid A."/>
            <person name="Tuskan G."/>
            <person name="Grigoriev I.V."/>
        </authorList>
    </citation>
    <scope>NUCLEOTIDE SEQUENCE [LARGE SCALE GENOMIC DNA]</scope>
    <source>
        <strain evidence="5">S238N-H82 / ATCC MYA-4686</strain>
    </source>
</reference>
<evidence type="ECO:0000259" key="3">
    <source>
        <dbReference type="Pfam" id="PF20411"/>
    </source>
</evidence>
<feature type="compositionally biased region" description="Basic and acidic residues" evidence="2">
    <location>
        <begin position="206"/>
        <end position="216"/>
    </location>
</feature>
<name>B0DBZ3_LACBS</name>
<accession>B0DBZ3</accession>
<feature type="coiled-coil region" evidence="1">
    <location>
        <begin position="18"/>
        <end position="69"/>
    </location>
</feature>
<feature type="compositionally biased region" description="Low complexity" evidence="2">
    <location>
        <begin position="291"/>
        <end position="302"/>
    </location>
</feature>
<feature type="region of interest" description="Disordered" evidence="2">
    <location>
        <begin position="566"/>
        <end position="622"/>
    </location>
</feature>
<feature type="compositionally biased region" description="Basic and acidic residues" evidence="2">
    <location>
        <begin position="182"/>
        <end position="195"/>
    </location>
</feature>
<feature type="region of interest" description="Disordered" evidence="2">
    <location>
        <begin position="128"/>
        <end position="147"/>
    </location>
</feature>
<dbReference type="AlphaFoldDB" id="B0DBZ3"/>
<feature type="domain" description="DUF6697" evidence="3">
    <location>
        <begin position="352"/>
        <end position="555"/>
    </location>
</feature>
<dbReference type="InterPro" id="IPR046520">
    <property type="entry name" value="DUF6697"/>
</dbReference>
<evidence type="ECO:0000313" key="5">
    <source>
        <dbReference type="Proteomes" id="UP000001194"/>
    </source>
</evidence>
<dbReference type="InParanoid" id="B0DBZ3"/>
<gene>
    <name evidence="4" type="ORF">LACBIDRAFT_294454</name>
</gene>
<dbReference type="KEGG" id="lbc:LACBIDRAFT_294454"/>
<proteinExistence type="predicted"/>
<dbReference type="RefSeq" id="XP_001881593.1">
    <property type="nucleotide sequence ID" value="XM_001881558.1"/>
</dbReference>
<feature type="compositionally biased region" description="Basic residues" evidence="2">
    <location>
        <begin position="568"/>
        <end position="582"/>
    </location>
</feature>
<sequence length="878" mass="98077">MEESLEIFQLRLEHKRFFEDVEQERTSKEKLREELVTEIHRRADAEKTIRALKDENMKLRLELERSQRLERGWEVEALGLSTEMSPKKIVETSDAIDIIEILDSEEDEAGASNQLACKTPFPAKCFKTGSPSTPPKKSGLHDATLTTSKGEDFGAEEFNTAMVGIPTKMDATSSMRKKRDIHHLSDSEEVKEAKKAKAMPDSSPLHSRDKGKRKEEVEDFSSGITELSFFTGSTGALDASATSPVVGDSFVEDTPQSSPAKGKNRFISTSKTQPREASSSGKRPSQGTLNSKASTSKSASTSKDLDEFKSPSAPMKAKDEGDLFVLNPERAAHVLSGIPSYAINPPAHDLRLPRQFLTNTFGLPMMGFIWDTRGKKDEKKKIPGRNFQFLTATYQLNPNMPSYPGGPGLLLSCRKAMLGSVWSLFAPVRSEKMARWNYLGQYTPEEAGTLTRDEFQSQTPAVREKWGKKIVEHKKYPEYLEMRARIAFRKRNGGEEPDVKAVESEIKRIKENKDAKYLSVQDVIGAFDRGEESISIISMECVSYNEEFARELADKLAPWTKAYEAAKKPTRPKTKGKSKGNRKGAEEELEGEVSDERTVKKSKRKPSRMNSETGSVGGEVAKRKMPIRNATKARPVEASLSVEEDIEADMKCERVEKERDKFRDALWALREEFTALQMRSEKIEGENAELKEALSFGLSRRKSPDIVQPPPTAGDANPVIPALEKVVHTTPVLQPHNSKPASLLGKRTAMKLINNNSEPETQPSPSKRVRFAEKETINVIHIANPSPPSDHEVDVEVAMLQLEPTDQAKFIPEQGPPTRIKTQWDPLIGKRVPISKQPISCKATVASDNSTESECQSTEGFTTFCGKRIERDNVYRIT</sequence>
<dbReference type="Proteomes" id="UP000001194">
    <property type="component" value="Unassembled WGS sequence"/>
</dbReference>
<dbReference type="Pfam" id="PF20411">
    <property type="entry name" value="DUF6697"/>
    <property type="match status" value="1"/>
</dbReference>
<keyword evidence="5" id="KW-1185">Reference proteome</keyword>
<feature type="region of interest" description="Disordered" evidence="2">
    <location>
        <begin position="248"/>
        <end position="316"/>
    </location>
</feature>
<dbReference type="EMBL" id="DS547103">
    <property type="protein sequence ID" value="EDR07804.1"/>
    <property type="molecule type" value="Genomic_DNA"/>
</dbReference>
<feature type="compositionally biased region" description="Polar residues" evidence="2">
    <location>
        <begin position="266"/>
        <end position="290"/>
    </location>
</feature>
<feature type="region of interest" description="Disordered" evidence="2">
    <location>
        <begin position="169"/>
        <end position="222"/>
    </location>
</feature>
<dbReference type="GeneID" id="6077226"/>
<evidence type="ECO:0000313" key="4">
    <source>
        <dbReference type="EMBL" id="EDR07804.1"/>
    </source>
</evidence>
<dbReference type="HOGENOM" id="CLU_339817_0_0_1"/>
<evidence type="ECO:0000256" key="2">
    <source>
        <dbReference type="SAM" id="MobiDB-lite"/>
    </source>
</evidence>
<feature type="coiled-coil region" evidence="1">
    <location>
        <begin position="652"/>
        <end position="693"/>
    </location>
</feature>
<dbReference type="OrthoDB" id="3265858at2759"/>
<keyword evidence="1" id="KW-0175">Coiled coil</keyword>
<evidence type="ECO:0000256" key="1">
    <source>
        <dbReference type="SAM" id="Coils"/>
    </source>
</evidence>